<dbReference type="RefSeq" id="WP_045688757.1">
    <property type="nucleotide sequence ID" value="NZ_FZNS01000006.1"/>
</dbReference>
<evidence type="ECO:0000313" key="1">
    <source>
        <dbReference type="EMBL" id="SNR73395.1"/>
    </source>
</evidence>
<dbReference type="EMBL" id="FZNS01000006">
    <property type="protein sequence ID" value="SNR73395.1"/>
    <property type="molecule type" value="Genomic_DNA"/>
</dbReference>
<accession>A0A238YQH8</accession>
<proteinExistence type="predicted"/>
<name>A0A238YQH8_9BACT</name>
<keyword evidence="2" id="KW-1185">Reference proteome</keyword>
<protein>
    <recommendedName>
        <fullName evidence="3">GyrI-like small molecule binding domain-containing protein</fullName>
    </recommendedName>
</protein>
<dbReference type="AlphaFoldDB" id="A0A238YQH8"/>
<organism evidence="1 2">
    <name type="scientific">Hymenobacter mucosus</name>
    <dbReference type="NCBI Taxonomy" id="1411120"/>
    <lineage>
        <taxon>Bacteria</taxon>
        <taxon>Pseudomonadati</taxon>
        <taxon>Bacteroidota</taxon>
        <taxon>Cytophagia</taxon>
        <taxon>Cytophagales</taxon>
        <taxon>Hymenobacteraceae</taxon>
        <taxon>Hymenobacter</taxon>
    </lineage>
</organism>
<evidence type="ECO:0008006" key="3">
    <source>
        <dbReference type="Google" id="ProtNLM"/>
    </source>
</evidence>
<evidence type="ECO:0000313" key="2">
    <source>
        <dbReference type="Proteomes" id="UP000198310"/>
    </source>
</evidence>
<dbReference type="Proteomes" id="UP000198310">
    <property type="component" value="Unassembled WGS sequence"/>
</dbReference>
<reference evidence="2" key="1">
    <citation type="submission" date="2017-06" db="EMBL/GenBank/DDBJ databases">
        <authorList>
            <person name="Varghese N."/>
            <person name="Submissions S."/>
        </authorList>
    </citation>
    <scope>NUCLEOTIDE SEQUENCE [LARGE SCALE GENOMIC DNA]</scope>
    <source>
        <strain evidence="2">DSM 28041</strain>
    </source>
</reference>
<sequence length="174" mass="19378">MNRILLTLALILGIGFSFAYWKMGGFKTATVTAETTSQPYFVAGSYYEGPANDEGFGELTRKAYEYRHSGKLRGDFGNIFYNSPETTNEAAKVFVGIVVADTTSQQLPAGYRYRAFAAGQRVLHARINASYMVAPEKLYSGIKDYAEAQKLTLQDIYLERFPEKGEPEVLAVLK</sequence>
<gene>
    <name evidence="1" type="ORF">SAMN06269173_1067</name>
</gene>